<evidence type="ECO:0000259" key="22">
    <source>
        <dbReference type="PROSITE" id="PS51190"/>
    </source>
</evidence>
<dbReference type="InterPro" id="IPR003152">
    <property type="entry name" value="FATC_dom"/>
</dbReference>
<dbReference type="FunFam" id="1.20.120.150:FF:000001">
    <property type="entry name" value="Serine/threonine-protein kinase TOR"/>
    <property type="match status" value="1"/>
</dbReference>
<evidence type="ECO:0000313" key="24">
    <source>
        <dbReference type="Proteomes" id="UP000652219"/>
    </source>
</evidence>
<dbReference type="PANTHER" id="PTHR11139">
    <property type="entry name" value="ATAXIA TELANGIECTASIA MUTATED ATM -RELATED"/>
    <property type="match status" value="1"/>
</dbReference>
<dbReference type="InterPro" id="IPR058584">
    <property type="entry name" value="IMB1_TNPO1-like_TPR"/>
</dbReference>
<keyword evidence="24" id="KW-1185">Reference proteome</keyword>
<evidence type="ECO:0000256" key="1">
    <source>
        <dbReference type="ARBA" id="ARBA00004413"/>
    </source>
</evidence>
<dbReference type="PROSITE" id="PS50077">
    <property type="entry name" value="HEAT_REPEAT"/>
    <property type="match status" value="1"/>
</dbReference>
<dbReference type="GO" id="GO:0005634">
    <property type="term" value="C:nucleus"/>
    <property type="evidence" value="ECO:0007669"/>
    <property type="project" value="TreeGrafter"/>
</dbReference>
<evidence type="ECO:0000256" key="11">
    <source>
        <dbReference type="ARBA" id="ARBA00022840"/>
    </source>
</evidence>
<protein>
    <recommendedName>
        <fullName evidence="4">non-specific serine/threonine protein kinase</fullName>
        <ecNumber evidence="4">2.7.11.1</ecNumber>
    </recommendedName>
</protein>
<dbReference type="InterPro" id="IPR000403">
    <property type="entry name" value="PI3/4_kinase_cat_dom"/>
</dbReference>
<feature type="domain" description="PI3K/PI4K catalytic" evidence="20">
    <location>
        <begin position="2017"/>
        <end position="2333"/>
    </location>
</feature>
<evidence type="ECO:0000256" key="2">
    <source>
        <dbReference type="ARBA" id="ARBA00011031"/>
    </source>
</evidence>
<dbReference type="EMBL" id="WIGN01000331">
    <property type="protein sequence ID" value="KAF6798820.1"/>
    <property type="molecule type" value="Genomic_DNA"/>
</dbReference>
<evidence type="ECO:0000256" key="5">
    <source>
        <dbReference type="ARBA" id="ARBA00022527"/>
    </source>
</evidence>
<evidence type="ECO:0000256" key="6">
    <source>
        <dbReference type="ARBA" id="ARBA00022554"/>
    </source>
</evidence>
<dbReference type="InterPro" id="IPR011009">
    <property type="entry name" value="Kinase-like_dom_sf"/>
</dbReference>
<evidence type="ECO:0000256" key="17">
    <source>
        <dbReference type="ARBA" id="ARBA00048679"/>
    </source>
</evidence>
<dbReference type="Gene3D" id="3.30.1010.10">
    <property type="entry name" value="Phosphatidylinositol 3-kinase Catalytic Subunit, Chain A, domain 4"/>
    <property type="match status" value="1"/>
</dbReference>
<dbReference type="SUPFAM" id="SSF48371">
    <property type="entry name" value="ARM repeat"/>
    <property type="match status" value="2"/>
</dbReference>
<dbReference type="GO" id="GO:0031931">
    <property type="term" value="C:TORC1 complex"/>
    <property type="evidence" value="ECO:0007669"/>
    <property type="project" value="TreeGrafter"/>
</dbReference>
<evidence type="ECO:0000259" key="20">
    <source>
        <dbReference type="PROSITE" id="PS50290"/>
    </source>
</evidence>
<keyword evidence="7" id="KW-0808">Transferase</keyword>
<dbReference type="SMART" id="SM01346">
    <property type="entry name" value="DUF3385"/>
    <property type="match status" value="1"/>
</dbReference>
<dbReference type="InterPro" id="IPR014009">
    <property type="entry name" value="PIK_FAT"/>
</dbReference>
<dbReference type="SMART" id="SM00146">
    <property type="entry name" value="PI3Kc"/>
    <property type="match status" value="1"/>
</dbReference>
<evidence type="ECO:0000256" key="18">
    <source>
        <dbReference type="PROSITE-ProRule" id="PRU00103"/>
    </source>
</evidence>
<dbReference type="Gene3D" id="1.10.1070.11">
    <property type="entry name" value="Phosphatidylinositol 3-/4-kinase, catalytic domain"/>
    <property type="match status" value="1"/>
</dbReference>
<dbReference type="GO" id="GO:1901992">
    <property type="term" value="P:positive regulation of mitotic cell cycle phase transition"/>
    <property type="evidence" value="ECO:0007669"/>
    <property type="project" value="UniProtKB-ARBA"/>
</dbReference>
<dbReference type="InterPro" id="IPR018936">
    <property type="entry name" value="PI3/4_kinase_CS"/>
</dbReference>
<dbReference type="Pfam" id="PF08771">
    <property type="entry name" value="FRB_dom"/>
    <property type="match status" value="1"/>
</dbReference>
<dbReference type="PROSITE" id="PS00915">
    <property type="entry name" value="PI3_4_KINASE_1"/>
    <property type="match status" value="1"/>
</dbReference>
<comment type="subcellular location">
    <subcellularLocation>
        <location evidence="1">Cell membrane</location>
        <topology evidence="1">Peripheral membrane protein</topology>
        <orientation evidence="1">Cytoplasmic side</orientation>
    </subcellularLocation>
    <subcellularLocation>
        <location evidence="15">Vacuole membrane</location>
        <topology evidence="15">Peripheral membrane protein</topology>
        <orientation evidence="15">Cytoplasmic side</orientation>
    </subcellularLocation>
</comment>
<gene>
    <name evidence="23" type="ORF">CSOJ01_12617</name>
</gene>
<evidence type="ECO:0000256" key="7">
    <source>
        <dbReference type="ARBA" id="ARBA00022679"/>
    </source>
</evidence>
<comment type="similarity">
    <text evidence="2">Belongs to the PI3/PI4-kinase family.</text>
</comment>
<dbReference type="InterPro" id="IPR057564">
    <property type="entry name" value="HEAT_ATR"/>
</dbReference>
<evidence type="ECO:0000256" key="9">
    <source>
        <dbReference type="ARBA" id="ARBA00022741"/>
    </source>
</evidence>
<dbReference type="Gene3D" id="1.25.10.10">
    <property type="entry name" value="Leucine-rich Repeat Variant"/>
    <property type="match status" value="3"/>
</dbReference>
<dbReference type="InterPro" id="IPR050517">
    <property type="entry name" value="DDR_Repair_Kinase"/>
</dbReference>
<dbReference type="SMART" id="SM01345">
    <property type="entry name" value="Rapamycin_bind"/>
    <property type="match status" value="1"/>
</dbReference>
<dbReference type="Pfam" id="PF02260">
    <property type="entry name" value="FATC"/>
    <property type="match status" value="1"/>
</dbReference>
<dbReference type="InterPro" id="IPR009076">
    <property type="entry name" value="FRB_dom"/>
</dbReference>
<name>A0A8H6IUZ8_9PEZI</name>
<feature type="domain" description="FATC" evidence="22">
    <location>
        <begin position="2400"/>
        <end position="2432"/>
    </location>
</feature>
<dbReference type="GO" id="GO:0044877">
    <property type="term" value="F:protein-containing complex binding"/>
    <property type="evidence" value="ECO:0007669"/>
    <property type="project" value="InterPro"/>
</dbReference>
<evidence type="ECO:0000256" key="12">
    <source>
        <dbReference type="ARBA" id="ARBA00023254"/>
    </source>
</evidence>
<dbReference type="FunFam" id="1.10.1070.11:FF:000020">
    <property type="entry name" value="Serine/threonine-protein kinase TOR"/>
    <property type="match status" value="1"/>
</dbReference>
<keyword evidence="12" id="KW-0469">Meiosis</keyword>
<dbReference type="SUPFAM" id="SSF47212">
    <property type="entry name" value="FKBP12-rapamycin-binding domain of FKBP-rapamycin-associated protein (FRAP)"/>
    <property type="match status" value="1"/>
</dbReference>
<evidence type="ECO:0000256" key="4">
    <source>
        <dbReference type="ARBA" id="ARBA00012513"/>
    </source>
</evidence>
<keyword evidence="5" id="KW-0723">Serine/threonine-protein kinase</keyword>
<keyword evidence="6" id="KW-0926">Vacuole</keyword>
<dbReference type="Pfam" id="PF00454">
    <property type="entry name" value="PI3_PI4_kinase"/>
    <property type="match status" value="1"/>
</dbReference>
<dbReference type="InterPro" id="IPR021133">
    <property type="entry name" value="HEAT_type_2"/>
</dbReference>
<dbReference type="Proteomes" id="UP000652219">
    <property type="component" value="Unassembled WGS sequence"/>
</dbReference>
<comment type="subunit">
    <text evidence="3">Associates with DNA double-strand breaks.</text>
</comment>
<dbReference type="GO" id="GO:0031137">
    <property type="term" value="P:regulation of conjugation with cellular fusion"/>
    <property type="evidence" value="ECO:0007669"/>
    <property type="project" value="UniProtKB-ARBA"/>
</dbReference>
<dbReference type="Pfam" id="PF23593">
    <property type="entry name" value="HEAT_ATR"/>
    <property type="match status" value="1"/>
</dbReference>
<dbReference type="FunFam" id="3.30.1010.10:FF:000004">
    <property type="entry name" value="Serine/threonine-protein kinase TOR"/>
    <property type="match status" value="1"/>
</dbReference>
<proteinExistence type="inferred from homology"/>
<organism evidence="23 24">
    <name type="scientific">Colletotrichum sojae</name>
    <dbReference type="NCBI Taxonomy" id="2175907"/>
    <lineage>
        <taxon>Eukaryota</taxon>
        <taxon>Fungi</taxon>
        <taxon>Dikarya</taxon>
        <taxon>Ascomycota</taxon>
        <taxon>Pezizomycotina</taxon>
        <taxon>Sordariomycetes</taxon>
        <taxon>Hypocreomycetidae</taxon>
        <taxon>Glomerellales</taxon>
        <taxon>Glomerellaceae</taxon>
        <taxon>Colletotrichum</taxon>
        <taxon>Colletotrichum orchidearum species complex</taxon>
    </lineage>
</organism>
<dbReference type="PROSITE" id="PS50290">
    <property type="entry name" value="PI3_4_KINASE_3"/>
    <property type="match status" value="1"/>
</dbReference>
<evidence type="ECO:0000256" key="19">
    <source>
        <dbReference type="SAM" id="MobiDB-lite"/>
    </source>
</evidence>
<evidence type="ECO:0000256" key="16">
    <source>
        <dbReference type="ARBA" id="ARBA00047899"/>
    </source>
</evidence>
<dbReference type="SUPFAM" id="SSF56112">
    <property type="entry name" value="Protein kinase-like (PK-like)"/>
    <property type="match status" value="1"/>
</dbReference>
<comment type="caution">
    <text evidence="23">The sequence shown here is derived from an EMBL/GenBank/DDBJ whole genome shotgun (WGS) entry which is preliminary data.</text>
</comment>
<evidence type="ECO:0000256" key="8">
    <source>
        <dbReference type="ARBA" id="ARBA00022737"/>
    </source>
</evidence>
<evidence type="ECO:0000256" key="13">
    <source>
        <dbReference type="ARBA" id="ARBA00023306"/>
    </source>
</evidence>
<dbReference type="InterPro" id="IPR026683">
    <property type="entry name" value="TOR_cat"/>
</dbReference>
<dbReference type="InterPro" id="IPR036738">
    <property type="entry name" value="FRB_sf"/>
</dbReference>
<dbReference type="Pfam" id="PF25574">
    <property type="entry name" value="TPR_IMB1"/>
    <property type="match status" value="1"/>
</dbReference>
<dbReference type="GO" id="GO:0045944">
    <property type="term" value="P:positive regulation of transcription by RNA polymerase II"/>
    <property type="evidence" value="ECO:0007669"/>
    <property type="project" value="UniProtKB-ARBA"/>
</dbReference>
<evidence type="ECO:0000256" key="3">
    <source>
        <dbReference type="ARBA" id="ARBA00011370"/>
    </source>
</evidence>
<comment type="catalytic activity">
    <reaction evidence="16">
        <text>L-threonyl-[protein] + ATP = O-phospho-L-threonyl-[protein] + ADP + H(+)</text>
        <dbReference type="Rhea" id="RHEA:46608"/>
        <dbReference type="Rhea" id="RHEA-COMP:11060"/>
        <dbReference type="Rhea" id="RHEA-COMP:11605"/>
        <dbReference type="ChEBI" id="CHEBI:15378"/>
        <dbReference type="ChEBI" id="CHEBI:30013"/>
        <dbReference type="ChEBI" id="CHEBI:30616"/>
        <dbReference type="ChEBI" id="CHEBI:61977"/>
        <dbReference type="ChEBI" id="CHEBI:456216"/>
        <dbReference type="EC" id="2.7.11.1"/>
    </reaction>
</comment>
<dbReference type="GO" id="GO:0004674">
    <property type="term" value="F:protein serine/threonine kinase activity"/>
    <property type="evidence" value="ECO:0007669"/>
    <property type="project" value="UniProtKB-KW"/>
</dbReference>
<keyword evidence="13" id="KW-0131">Cell cycle</keyword>
<dbReference type="GO" id="GO:0005886">
    <property type="term" value="C:plasma membrane"/>
    <property type="evidence" value="ECO:0007669"/>
    <property type="project" value="UniProtKB-SubCell"/>
</dbReference>
<evidence type="ECO:0000256" key="14">
    <source>
        <dbReference type="ARBA" id="ARBA00025079"/>
    </source>
</evidence>
<dbReference type="GO" id="GO:0005524">
    <property type="term" value="F:ATP binding"/>
    <property type="evidence" value="ECO:0007669"/>
    <property type="project" value="UniProtKB-KW"/>
</dbReference>
<feature type="repeat" description="HEAT" evidence="18">
    <location>
        <begin position="705"/>
        <end position="737"/>
    </location>
</feature>
<dbReference type="Pfam" id="PF02259">
    <property type="entry name" value="FAT"/>
    <property type="match status" value="1"/>
</dbReference>
<dbReference type="SMART" id="SM01343">
    <property type="entry name" value="FATC"/>
    <property type="match status" value="1"/>
</dbReference>
<comment type="catalytic activity">
    <reaction evidence="17">
        <text>L-seryl-[protein] + ATP = O-phospho-L-seryl-[protein] + ADP + H(+)</text>
        <dbReference type="Rhea" id="RHEA:17989"/>
        <dbReference type="Rhea" id="RHEA-COMP:9863"/>
        <dbReference type="Rhea" id="RHEA-COMP:11604"/>
        <dbReference type="ChEBI" id="CHEBI:15378"/>
        <dbReference type="ChEBI" id="CHEBI:29999"/>
        <dbReference type="ChEBI" id="CHEBI:30616"/>
        <dbReference type="ChEBI" id="CHEBI:83421"/>
        <dbReference type="ChEBI" id="CHEBI:456216"/>
        <dbReference type="EC" id="2.7.11.1"/>
    </reaction>
</comment>
<dbReference type="InterPro" id="IPR024585">
    <property type="entry name" value="mTOR_dom"/>
</dbReference>
<feature type="region of interest" description="Disordered" evidence="19">
    <location>
        <begin position="2298"/>
        <end position="2371"/>
    </location>
</feature>
<dbReference type="InterPro" id="IPR036940">
    <property type="entry name" value="PI3/4_kinase_cat_sf"/>
</dbReference>
<feature type="domain" description="FAT" evidence="21">
    <location>
        <begin position="1246"/>
        <end position="1842"/>
    </location>
</feature>
<dbReference type="GO" id="GO:0031932">
    <property type="term" value="C:TORC2 complex"/>
    <property type="evidence" value="ECO:0007669"/>
    <property type="project" value="TreeGrafter"/>
</dbReference>
<dbReference type="InterPro" id="IPR011989">
    <property type="entry name" value="ARM-like"/>
</dbReference>
<dbReference type="GO" id="GO:0010972">
    <property type="term" value="P:negative regulation of G2/M transition of mitotic cell cycle"/>
    <property type="evidence" value="ECO:0007669"/>
    <property type="project" value="UniProtKB-ARBA"/>
</dbReference>
<dbReference type="Pfam" id="PF11865">
    <property type="entry name" value="mTOR_dom"/>
    <property type="match status" value="1"/>
</dbReference>
<dbReference type="PROSITE" id="PS51189">
    <property type="entry name" value="FAT"/>
    <property type="match status" value="1"/>
</dbReference>
<dbReference type="Gene3D" id="1.20.120.150">
    <property type="entry name" value="FKBP12-rapamycin binding domain"/>
    <property type="match status" value="1"/>
</dbReference>
<reference evidence="23 24" key="1">
    <citation type="journal article" date="2020" name="Phytopathology">
        <title>Genome Sequence Resources of Colletotrichum truncatum, C. plurivorum, C. musicola, and C. sojae: Four Species Pathogenic to Soybean (Glycine max).</title>
        <authorList>
            <person name="Rogerio F."/>
            <person name="Boufleur T.R."/>
            <person name="Ciampi-Guillardi M."/>
            <person name="Sukno S.A."/>
            <person name="Thon M.R."/>
            <person name="Massola Junior N.S."/>
            <person name="Baroncelli R."/>
        </authorList>
    </citation>
    <scope>NUCLEOTIDE SEQUENCE [LARGE SCALE GENOMIC DNA]</scope>
    <source>
        <strain evidence="23 24">LFN0009</strain>
    </source>
</reference>
<dbReference type="FunFam" id="1.25.10.10:FF:000487">
    <property type="entry name" value="Serine/threonine-protein kinase TOR"/>
    <property type="match status" value="1"/>
</dbReference>
<dbReference type="FunFam" id="1.25.10.10:FF:000582">
    <property type="entry name" value="Serine/threonine-protein kinase TOR"/>
    <property type="match status" value="1"/>
</dbReference>
<dbReference type="GO" id="GO:0042254">
    <property type="term" value="P:ribosome biogenesis"/>
    <property type="evidence" value="ECO:0007669"/>
    <property type="project" value="UniProtKB-ARBA"/>
</dbReference>
<sequence length="2432" mass="275748">MATQQQIALERLDNIVRDLRSRTSDDVRKRAALQLRELVLVCHRDLPIDVFNTIYGQVNNKITQLISHGNDSSERLGGVYALDALVDVEVSEQSTKMFARFNQNLKTILRGKDINPMQAAAVALGKMCRPGGSMISELVESETQMALEWLQSERVEERRYSAALVLRELARQAPTLMYNYVGLVLDLIWNSLRDNRHLIRATSAETVAACFRIIRERDQELKQTWMEKAYAELMRGLQHGSVEYIHASLLMLKELLEQGGMFMQDHYPEACEIVLRYKDHRDVTIRKTVVLLIPDLASYSPAEFDRSYLHKFMVYLSGMLKKDKERNDAFLAIGNIANSVKSAIAPYLDGVMTHVREGLSLAARKRGPVDAVFECISRLAVAVGQTLSKYMEALLDPIFECDLTPKLTQALVDMAFYIPPAKDTIQNRLLDMLSMVLCGEPFKPLGAPHPNTLTAVPAVSKDAKDPQAYEHRKAEVKLALNTLGSFDFTGHVLNEFVRDVAVKYVEDEDPETREAAALTCCQLYVRDPIVSQTSYHAIQVVGDVIERLLTVGVSDPEPNIRRTVLAALDERFDRHLAKAENIRTLFFALNDEVFAIREVAISIIGRLARYNPAYVIPSLRKTLIQLLTELEFSDVARNKEESAKLLSLLVQNAQGLVKPYVDPMMSVLLPKANDPSASVAATILRAIGELATVGGEEVLPYKDRLMPLIIEALQDQSSNNKREAALHALGQLASNSGYVIEPYLEYPQLLELLQSIIRTEGQRGPLRQETIKLMGILGALDPYKYQQVERRRPDAQRRVESTQMTDISLMMTGLTPSSKEYFPTVVVNALLQILKDTSLSSHHASVIEAIMNIFRTLGLECVSFLDRIIPAFLGVIRAADKMRLDSYFSQLATLVSIVRQHIRNFLPEIVEICQEFWHTTSNLQSTILSLVEAISRSLEGEFKIYLAGLLPLMLGVLEKDTTVRRLPSEKVLHAFLVFGSSAEEYMHLIIPVVVRTFEKQGQPSPLRKQAIETIGKITYQVNLNDYAAKIIHPLTRILASGDVALRVAALDTLCALIQQLGKDYLHFMGTVNKVLTQHQIQHQNYDLLVNKLQKGEVLPQDLGGGDRFVDRIDDQAAFADLGAKKLEMNAIHLKQAWDTKGKSTKEDWQEWLRRFSTTLLTESPNHALRACAALASSYLPLARELFNSAFVSCWSELYEQFQDELIQNIESAIKSENVPPDLLGLLLNLAEFMEHDDKALPIDIRVLGREAARCHAYAKALHYKELEFLQDQSSGAVEALIVINNQLQQSDAAIGILRKAQLYQEGIQLRETWFEKLERWDEALEFYERREKEIPEDKPVPVDIIMGKMRCLHALGEWDSLAGLASSTWANSSPDVQRLIAPLATAAAWGLGKWDSMDSYLQSMKRFSTDRSFFGAILALHRNQFREALNCVQQAREGLDTELSALVSESYNRAYQVVVRVQMLAELEELIVYKQADDKKKATMRRTWETRLKGCQRNVEVWQRMLRLRALVITPSENVHMWIKFANLCRKSSRLGLAEKSLKQLIGVEAPLDSFIPYWHERGQQPNVGLSRNIPSQIIYAMLKWQWDFGQEPENKEKNSDIPERTLYCLRKFTNDSAHRYEATKAHLTAQVPNGVDLTSDYGFHQIDPSLMNPQTQKALYDQTVLLAKCYLRQGEWLIALNKENWQYDHVQDILTSYSQATKYNPRWYKAWHAWALANFEIVQALSTRGERTDHMVIEHVVPAVRGFFKSIALSAGSSLQDTLRLLTLWFTHGASADVNAAVTEGFTNVSVDTWLEVIPQLIARINQPTRRVQQSIHSLLADVGRAHPQALVYPLTVAMKSAQNTRRSRSAAQIMDSMRQHSANLVSQADIVSHELIRVAVLWHEQWHEGLEEASRLYFGDHNIEGMFATLEPLHDQLERGPETLREISFTQAFGRDLQEAREWCRQYEASRDVNDLNQAWDLYYQVFRRISRQLPQLTTLELPYCSPKLLAAKALDLAVPGTYRSGQPIVRIMEFEGTFTVINSKQRPRKLNISGSDGVSYAFLLKGHEDIRQDERVMQLFGLCNTLLANDSECYKRHLNIQRYPAIPLSQNSGLLGWVPNSDTLHVLIREYRESRKILLNIEHRIMLQMAPDYDNLTLMQKVEVFGYALDNTTGQDLYRVLWLKSKSSEAWLERRTNYTRSLGVMSMVGYILGLGDRHPSNLMLDRVTGKIIHIDFGDCFEVAMKREKYPERVPFRLTRMLTYAMEVSNIEGSFRLTCEHVMRVLRDNKDSVMAVLEAFIHDPLLTWRLTNAASPAGPNFRSEREQSISGPQGARARRPSVLDADVAPSELLAADPGMPGGPVARSRSRTNSSMAHEGSVVNGNTGQDPAEIQNARAVEVLDRVSQKLTGKDFKPNEELDVNTQVNRLISEATKLENLCQHYIGWCSFW</sequence>
<evidence type="ECO:0000313" key="23">
    <source>
        <dbReference type="EMBL" id="KAF6798820.1"/>
    </source>
</evidence>
<dbReference type="GO" id="GO:0000785">
    <property type="term" value="C:chromatin"/>
    <property type="evidence" value="ECO:0007669"/>
    <property type="project" value="UniProtKB-ARBA"/>
</dbReference>
<dbReference type="PANTHER" id="PTHR11139:SF9">
    <property type="entry name" value="SERINE_THREONINE-PROTEIN KINASE MTOR"/>
    <property type="match status" value="1"/>
</dbReference>
<dbReference type="PROSITE" id="PS51190">
    <property type="entry name" value="FATC"/>
    <property type="match status" value="1"/>
</dbReference>
<dbReference type="GO" id="GO:0051321">
    <property type="term" value="P:meiotic cell cycle"/>
    <property type="evidence" value="ECO:0007669"/>
    <property type="project" value="UniProtKB-KW"/>
</dbReference>
<dbReference type="GO" id="GO:0038202">
    <property type="term" value="P:TORC1 signaling"/>
    <property type="evidence" value="ECO:0007669"/>
    <property type="project" value="TreeGrafter"/>
</dbReference>
<dbReference type="GO" id="GO:0000329">
    <property type="term" value="C:fungal-type vacuole membrane"/>
    <property type="evidence" value="ECO:0007669"/>
    <property type="project" value="UniProtKB-ARBA"/>
</dbReference>
<dbReference type="InterPro" id="IPR016024">
    <property type="entry name" value="ARM-type_fold"/>
</dbReference>
<accession>A0A8H6IUZ8</accession>
<dbReference type="GO" id="GO:1905356">
    <property type="term" value="P:regulation of snRNA pseudouridine synthesis"/>
    <property type="evidence" value="ECO:0007669"/>
    <property type="project" value="UniProtKB-ARBA"/>
</dbReference>
<keyword evidence="10" id="KW-0418">Kinase</keyword>
<keyword evidence="9" id="KW-0547">Nucleotide-binding</keyword>
<keyword evidence="8" id="KW-0677">Repeat</keyword>
<evidence type="ECO:0000256" key="15">
    <source>
        <dbReference type="ARBA" id="ARBA00029427"/>
    </source>
</evidence>
<dbReference type="GO" id="GO:0006995">
    <property type="term" value="P:cellular response to nitrogen starvation"/>
    <property type="evidence" value="ECO:0007669"/>
    <property type="project" value="UniProtKB-ARBA"/>
</dbReference>
<dbReference type="FunFam" id="1.25.10.10:FF:000371">
    <property type="entry name" value="Serine/threonine-protein kinase TOR"/>
    <property type="match status" value="1"/>
</dbReference>
<comment type="function">
    <text evidence="14">Serine/threonine protein kinase which activates checkpoint signaling upon genotoxic stresses such as ionizing radiation (IR), ultraviolet light (UV), or DNA replication stalling, thereby acting as a DNA damage sensor. Recognizes the substrate consensus sequence [ST]-Q. Phosphorylates histone H2A to form H2AS128ph (gamma-H2A) at sites of DNA damage, involved in the regulation of DNA damage response mechanism. Required for the control of telomere length and genome stability.</text>
</comment>
<evidence type="ECO:0000256" key="10">
    <source>
        <dbReference type="ARBA" id="ARBA00022777"/>
    </source>
</evidence>
<evidence type="ECO:0000259" key="21">
    <source>
        <dbReference type="PROSITE" id="PS51189"/>
    </source>
</evidence>
<dbReference type="GO" id="GO:0016242">
    <property type="term" value="P:negative regulation of macroautophagy"/>
    <property type="evidence" value="ECO:0007669"/>
    <property type="project" value="TreeGrafter"/>
</dbReference>
<keyword evidence="11" id="KW-0067">ATP-binding</keyword>
<dbReference type="CDD" id="cd05169">
    <property type="entry name" value="PIKKc_TOR"/>
    <property type="match status" value="1"/>
</dbReference>
<dbReference type="InterPro" id="IPR003151">
    <property type="entry name" value="PIK-rel_kinase_FAT"/>
</dbReference>
<dbReference type="EC" id="2.7.11.1" evidence="4"/>